<keyword evidence="5 17" id="KW-0812">Transmembrane</keyword>
<dbReference type="FunFam" id="2.120.10.30:FF:000069">
    <property type="entry name" value="Blast:Prolow-density lipoprotein receptor-related protein 1"/>
    <property type="match status" value="1"/>
</dbReference>
<dbReference type="Gene3D" id="4.10.400.10">
    <property type="entry name" value="Low-density Lipoprotein Receptor"/>
    <property type="match status" value="27"/>
</dbReference>
<feature type="domain" description="EGF-like" evidence="19">
    <location>
        <begin position="4298"/>
        <end position="4341"/>
    </location>
</feature>
<dbReference type="InterPro" id="IPR036055">
    <property type="entry name" value="LDL_receptor-like_sf"/>
</dbReference>
<feature type="disulfide bond" evidence="14">
    <location>
        <begin position="3709"/>
        <end position="3727"/>
    </location>
</feature>
<keyword evidence="22" id="KW-1185">Reference proteome</keyword>
<dbReference type="CTD" id="4035"/>
<dbReference type="FunFam" id="4.10.400.10:FF:000248">
    <property type="entry name" value="Uncharacterized protein, isoform B"/>
    <property type="match status" value="1"/>
</dbReference>
<feature type="disulfide bond" evidence="14">
    <location>
        <begin position="3506"/>
        <end position="3524"/>
    </location>
</feature>
<dbReference type="InterPro" id="IPR023415">
    <property type="entry name" value="LDLR_class-A_CS"/>
</dbReference>
<dbReference type="FunFam" id="4.10.400.10:FF:000249">
    <property type="entry name" value="LDL receptor protein 1, isoform F"/>
    <property type="match status" value="1"/>
</dbReference>
<evidence type="ECO:0000256" key="18">
    <source>
        <dbReference type="SAM" id="SignalP"/>
    </source>
</evidence>
<dbReference type="InterPro" id="IPR002172">
    <property type="entry name" value="LDrepeatLR_classA_rpt"/>
</dbReference>
<evidence type="ECO:0000256" key="14">
    <source>
        <dbReference type="PROSITE-ProRule" id="PRU00124"/>
    </source>
</evidence>
<feature type="disulfide bond" evidence="13">
    <location>
        <begin position="250"/>
        <end position="260"/>
    </location>
</feature>
<dbReference type="FunFam" id="4.10.400.10:FF:000261">
    <property type="entry name" value="LDL receptor protein 1, isoform F"/>
    <property type="match status" value="1"/>
</dbReference>
<feature type="domain" description="EGF-like" evidence="19">
    <location>
        <begin position="246"/>
        <end position="284"/>
    </location>
</feature>
<feature type="disulfide bond" evidence="14">
    <location>
        <begin position="3777"/>
        <end position="3789"/>
    </location>
</feature>
<dbReference type="PROSITE" id="PS01187">
    <property type="entry name" value="EGF_CA"/>
    <property type="match status" value="2"/>
</dbReference>
<evidence type="ECO:0000256" key="16">
    <source>
        <dbReference type="SAM" id="MobiDB-lite"/>
    </source>
</evidence>
<evidence type="ECO:0000256" key="5">
    <source>
        <dbReference type="ARBA" id="ARBA00022692"/>
    </source>
</evidence>
<dbReference type="AGR" id="FB:FBgn0053087"/>
<dbReference type="OMA" id="WNLNHGA"/>
<dbReference type="CDD" id="cd00112">
    <property type="entry name" value="LDLa"/>
    <property type="match status" value="26"/>
</dbReference>
<dbReference type="OrthoDB" id="9990982at2759"/>
<dbReference type="FunFam" id="2.10.25.10:FF:000698">
    <property type="entry name" value="Blast:Prolow-density lipoprotein receptor-related protein 1"/>
    <property type="match status" value="1"/>
</dbReference>
<dbReference type="FunFam" id="2.10.25.10:FF:000702">
    <property type="entry name" value="Uncharacterized protein, isoform C"/>
    <property type="match status" value="1"/>
</dbReference>
<sequence length="4752" mass="530554">MPATANSWILLLLLLVAVERCSSNSSGRINSRSSSSGYRKVQWQEQQEAPTLRPLPDKGNAHKSRNRIKPTVFIRPNAALTAGGGPCPASYFTCNDGFCIPMRWKCDSKADCPDMSDEGSECAPKCNEGQFRCGVSRHCIPNNWLCDGEFDCGKGDISDELNCPNGDTPKCRAFEGQCRNGDCLELSRFCDGRWDCDNDELQCDKQNAACAALNCSFNCKLTPQGARCYCPKDQVPESSNSTRCVDYDECSEPGTCDQVCRNTPGSYECSCVSGYAKTKGNRCRAINVPPTEPTTLIFLSRDGVQSVGTNGTEVIGPPGAKDNDKVTDKDGVGSEEELLLSQPLRFVHAFEVWHRNRTLCSLLFSWPELQMRCQRVDDARVNWTLPFSSFVSPQQFFTELRLDWLSGNWYLVSEDDGLVYLCTNAMTYCRVILQQVDPLSSLDLDPTKGFMFYTDWTPSLSRSLLDGSNRTVLVTDQVYHPSSVTLDLANELVYWIDIYKDEVNRVDYEGRNRWTLKRPLDSPVPLKTIHAVEVFENSIYLAAWMDTAIVALDKFSLKTHILQSNVSRGANLRIFHRQKQPEVAHPCRDNNAGCNQICVPQWTKGFASAKCMCTAGYKLHNQTTCLLSALDKFLVYSDKHLARISGIPLDTEQVQQLEQIGEQPDVMVPVYNVSKTLAIDVNVRGKAVFYVVADSGASPFGNGEPSCSIRSQSLNGSVSRLLAQGLKRVHAVAFDWINDHLYWTSHKKMQVAPLRNLSKVLTFNTDCDAMSLELDPTTGLLYWSQWESQSCEAGIYSSWMDGTHKELLAKGTSSMPMQWPRSLDVDRRTKELYWCDIRLSTIELMRLDGTGREVLFKSDQFHPYSIVQNNGLIYWADNKNSTILRFHAHQANLSSTFSSTVHLQRTGRAADLRIFDIASQPLPQTPSACAQSKCPGMCLNTPKGAICRCPDGFTLNGTGSHCIPQLAPSPIRPNCTSGYMCRSTRQCLDTKDMCDGFEDCEDGIDESSDPKGPCNVNTCDKTHNFVCNGRCYQRSLLCSTIPYCSDGTDQANCHQNTCNSNEFTCHKSGRCIQLTWVNDGVVDCGPDDDSDETSETIFASKCPEFDCNNGRCRQFADVCDGIDNCGNNADEMECEQECEHGEKYCRPIGCYGEMHMCDGIHDCLDFSDEANCNQTKSDNHPVTEWKELGECAPLEFACMFPFECIPDFLRCDGISHCFDKTDEFNCTHINTTRFDMNETVICEHPDRLCGFSKQCVTVDQLCDGKNDCEDTTDEGFLCADKLCDRGHECSHRCHNTPEGYICSCPDHLYLQPNGKRCSMQHACDHWDTCSQVCESSGKGYDCRCLDGFDLGFDRFTCKSTAPDEPYVIFTNRQDIKGINLKTLNVGNFYSSLRNIIALDFLYNNESNVEIYWTDVIDDKIYRGHLVGESLRNVEAVIHSGLSTTEGLAVDWVGKNLYWIDSNLDQIEVAKLNGSFRRTLIAGNMESPRAIALDPREGLLFWTDWDDNSPRIERASMSGDGRRMISTSWQLSAGWPNGLTLDYTQKRVYWVDAKSDSISSTMYDGSEHHVVLRNKEILSHPFAISVFENYVYWTDWRTTSVIRANKWNGSDVQVLQRTQSQPFGIQVLHSSRQPWDRNPCGENNGGCSHLCLLSGRGTFKCECPHVMRLDPANERNCVPNEQVLLFVMVDEIRGIDLHQPNHHTIPTIRQSPRLVAPQRIDFLVDESRIFWSDIQQNEISSAGISNGLIEPIINTNIEKPYGFAVDWIARNMYFSSGQIKCNILASNLKGEFASIIHEDLNMVDSIVLDPANGKMYWIHSASDGSMSQLEQSNLDGSSRSLIYQHENNLQSLTMDFDSQRLYYAYDNSGIAYYDIPRNETRKVLVASPITSISSLTVYNGTLYFPENIQSVIMQCEKEACSNMSYLRVNTKSIQSMKMFYADAQTGSNTCAEWAYRGGCQQLCLATSSIDHVCRCALGYDVEPNNPTGCVPRAEFIFYSIDVLQGVEMIDPSEQFDTPSPALVPISRVSSASFIDYLANTDTLYWGDNELGSISRVKRDGTQRETILEALNLVGYKQQDWLGGIAIDWVAGNIYWSDTKRNIIEVARLDGSHRYVVVSNLEKPTALAVDPLQGLLFYVTQQHIGRVGLDGSQPFVLVNQTRANWAVGSLVLDIEATKVYWCERYPDALMKVDYDGNLREQLLNESLNNPVALAKMGDYLYWAENKYNEGIIRVAPLANLSQSKVVLQTEQDAIRDLKIYSKHLQRGSNPCAHSNGACEQLCLFNGTSAVCACAHSRLASDGYSCEPYENFLLFSYRSNIESIHMTDHADKNWPVQMISNTSLMRNVIAITYNYEEQLVYYSDVQLSTINQVHFNGTGHRVLLEQQQRVEGLAYDIVNEQLFWTSNNNATIRSVELRHLSEHADQNQVHVKKVLSLREDDKPRGIAVEPCLGMIYWTNWNEGSPCIQRSYLTGYGTEVIIKTDIKMPNALTLDLEQQKLYWADARLDKIERTNYDGSNRVVLAHSTPKHAFAMAVYGDLLFWTDWVLHAVVRANKYTGTDVLFLREHVTRPMGIVAVQNTSINCDANQCKILNGQCEDVCILNKSGQATCHCTQGVLAPDGRRCIAPVNTSCGLSQYNCHSGECIPLELTCDNVTHCADGSDEFRSYCIFRQCPETHFMCQNHRCIPKEHKCDGEQQCGDGSDETPLLCKCQSEDIDMHPSNNNTKEMPDMFRCGSGECIPRKFLCDSLKDCRDFSDEKMCAPIPCEKNDMTFVHCGNSTICIMPRWRCDGDPDCPDGTDELDCANHTSLSCDPGQFRCASGNCIAGSWHCDGEKDCPDGSDEINCRTECRHNQFACDKTCIPASWQCDGKSDCEDGSDEGPQCPNRPCRPHLFQCKSSGRCIPQKWVCDGEKDCPSGLGDEGSEDEGPQCGGVAHIPDCPPPAHLCTSGLCIDSHYVCDGDEDCPGGDDEYEGCVPAFQPHSCPGGSLMHQCQDGLCIFKNQTCDGKPDCGDGSDETSSLCAHTRGCNGTDDFRCKNGACIHADLLCDRRNDCADFSDEELCNVNECLIPDICEHECEDKVVGYQCHCRPGYKVLPKSPHLCTDIDECDEQQPCSQTCINTYGSYKCLCAKGYALVDHHTCKATSNVSMELIFSNRYYIRQVDMTGNGSILINELSNAVALDYDWDSQCLYWSDVTSTVGTIKRYCPKENKTQTLHQAMLKNPDGLAVDWVAKNLYWCDKGLDTIEVSQLDGKYRKVLINEYLREPRGIALHPYQQHIFWSDWGDSPHIGKAGMDGSNPKMIIRDGLGWPNALTISFETQQLFWGDAREDTISVSDLDGNHTRLLLARSINPLLNLHHIFAIAVWEGHIYWSDWETKSIEYCSIFNGQNCTTLITTIHRPMDLRVFHPYRQQQPMSGNPCLAANCSTLCVLSPEEPYYKCMCPTNFILADDGRTCRANCTAAHFECVNTYKCIPFYWRCDTQDDCGDGSDEPETCPPFHCEPGQYQCANKKCTHPSNLCDGINQCGDGSDELNCDKFTCFDNHMKCGATANSSAFCVDNVKRCDGVKDCPGGEDESACTPLVCKKDQFQCGNNRCMPFVWVCDGDIDCPDKSDEANCDNVSCGPNDFQCDSGRCIPLAWRCDDDHDCPNGEDEPASCFSSKATCDPTYFKCNNSKCIPGRWRCDYENDCGDGSDELNCQMRNCSESEFRCGTGKCIKHNYRCDGEIHCDDNSDEINCNITCKENQFKCAAFNTCINKQYKCDGDDDCPDGSDEVNCTCHSDHFSCGNGKCIMSRWKCDGWDDCLDGSDESLETCAKTHCHANAFKCRNQLCVRNSALCDGINDCGENEDESDAVCAALPKCRHDQFQCENDDCISKAFRCDGQYNCVDGSDEMNCQPPVCGFGSCSQICIEKKAGHYNCKCADGYHKGPEKNATCLASGPDQILLLASEQEFRFILPAKQEGTTVVGFFQTDSLKIDVFDILIRPKDTLLFWIDSHHGKVHTMKIATPHVEGTGVRVRRDLKELTAFNIPELDDPKSLAVDWISQRVYIIDSRHNQILATDIEGKKYISLVSTGMNPTDIVLEPESRIMIWSTLENGILVASLDGSNKKSLVERDVGWPISLSMDYPTGRLYWADYRKGTIETCRLNGKDRNVVRRFGNREKPQKIDVFEDYLYIKLYDQSIIKMNKFGNDNGTYLLKGYRSSDIGILHPMKQNRNISNPCAKDPCKSSRALCILSSESSVGYSCKCAEGYVMTDDGVCKAHADIPDYCPLQCNLGTCKIVDHVPKCICQPQFEGELCEHYRCSGYCQNYGVCSVAPALPGSQEPPPLKCTCTAGWSGARCETSMPACQSRCHNGGSCLISETEGMKCSCPKMFTGEQCEHCRNLTCENGGICRETLTGTPQCECPDGFTGKRCEIDECADFCKNGGSCVISTKGQRQCKCPSGYFGEHCESNSCRDFCRNGGTCSERGGRLSCTCPPRYIGESCESDLCKTSSPPHFCDNTKVPTRDPCTLMICQNAGTCHIIKGVALCNCTDQWNGDLCTLPVTDDNPCARYCANGGVCHLDEYRLPHCSCIGEWQGNACEMPPHCVGGECNVCRPGSSINECLCENNRVVPCLSDSADALKEEQEPTESGGVFSVVVLVLAVILLVFALFAGAVYFLKKHRIAQPFSHARLTDNVEIMLTNAMYRGDADEAPTFASEDDKGNFANPVYESMYADAIPEPVSTEITHSTAPDERKGLLQHTHDENHTPDIL</sequence>
<dbReference type="SMART" id="SM00179">
    <property type="entry name" value="EGF_CA"/>
    <property type="match status" value="11"/>
</dbReference>
<evidence type="ECO:0000256" key="12">
    <source>
        <dbReference type="ARBA" id="ARBA00023180"/>
    </source>
</evidence>
<feature type="disulfide bond" evidence="14">
    <location>
        <begin position="1019"/>
        <end position="1031"/>
    </location>
</feature>
<evidence type="ECO:0000256" key="10">
    <source>
        <dbReference type="ARBA" id="ARBA00023157"/>
    </source>
</evidence>
<dbReference type="PROSITE" id="PS51120">
    <property type="entry name" value="LDLRB"/>
    <property type="match status" value="13"/>
</dbReference>
<feature type="disulfide bond" evidence="14">
    <location>
        <begin position="1107"/>
        <end position="1125"/>
    </location>
</feature>
<feature type="disulfide bond" evidence="14">
    <location>
        <begin position="178"/>
        <end position="196"/>
    </location>
</feature>
<feature type="disulfide bond" evidence="14">
    <location>
        <begin position="2637"/>
        <end position="2655"/>
    </location>
</feature>
<feature type="disulfide bond" evidence="14">
    <location>
        <begin position="3670"/>
        <end position="3688"/>
    </location>
</feature>
<name>A0A0B4KFD1_DROME</name>
<feature type="disulfide bond" evidence="13">
    <location>
        <begin position="3107"/>
        <end position="3117"/>
    </location>
</feature>
<dbReference type="GO" id="GO:0005509">
    <property type="term" value="F:calcium ion binding"/>
    <property type="evidence" value="ECO:0007669"/>
    <property type="project" value="InterPro"/>
</dbReference>
<dbReference type="InterPro" id="IPR009030">
    <property type="entry name" value="Growth_fac_rcpt_cys_sf"/>
</dbReference>
<feature type="repeat" description="LDL-receptor class B" evidence="15">
    <location>
        <begin position="449"/>
        <end position="490"/>
    </location>
</feature>
<dbReference type="ExpressionAtlas" id="A0A0B4KFD1">
    <property type="expression patterns" value="baseline and differential"/>
</dbReference>
<feature type="disulfide bond" evidence="13">
    <location>
        <begin position="4302"/>
        <end position="4312"/>
    </location>
</feature>
<dbReference type="FunFam" id="2.120.10.30:FF:000119">
    <property type="entry name" value="LDL receptor protein 1, isoform G"/>
    <property type="match status" value="1"/>
</dbReference>
<feature type="disulfide bond" evidence="14">
    <location>
        <begin position="87"/>
        <end position="99"/>
    </location>
</feature>
<feature type="disulfide bond" evidence="13">
    <location>
        <begin position="3066"/>
        <end position="3076"/>
    </location>
</feature>
<feature type="disulfide bond" evidence="14">
    <location>
        <begin position="3582"/>
        <end position="3594"/>
    </location>
</feature>
<keyword evidence="6" id="KW-0677">Repeat</keyword>
<dbReference type="FunFam" id="4.10.400.10:FF:000013">
    <property type="entry name" value="Prolow-density lipoprotein receptor-related protein 1"/>
    <property type="match status" value="1"/>
</dbReference>
<dbReference type="SUPFAM" id="SSF57424">
    <property type="entry name" value="LDL receptor-like module"/>
    <property type="match status" value="27"/>
</dbReference>
<reference evidence="20 22" key="11">
    <citation type="journal article" date="2015" name="Genome Res.">
        <title>The Release 6 reference sequence of the Drosophila melanogaster genome.</title>
        <authorList>
            <person name="Hoskins R.A."/>
            <person name="Carlson J.W."/>
            <person name="Wan K.H."/>
            <person name="Park S."/>
            <person name="Mendez I."/>
            <person name="Galle S.E."/>
            <person name="Booth B.W."/>
            <person name="Pfeiffer B.D."/>
            <person name="George R.A."/>
            <person name="Svirskas R."/>
            <person name="Krzywinski M."/>
            <person name="Schein J."/>
            <person name="Accardo M.C."/>
            <person name="Damia E."/>
            <person name="Messina G."/>
            <person name="Mendez-Lago M."/>
            <person name="de Pablos B."/>
            <person name="Demakova O.V."/>
            <person name="Andreyeva E.N."/>
            <person name="Boldyreva L.V."/>
            <person name="Marra M."/>
            <person name="Carvalho A.B."/>
            <person name="Dimitri P."/>
            <person name="Villasante A."/>
            <person name="Zhimulev I.F."/>
            <person name="Rubin G.M."/>
            <person name="Karpen G.H."/>
            <person name="Celniker S.E."/>
        </authorList>
    </citation>
    <scope>NUCLEOTIDE SEQUENCE [LARGE SCALE GENOMIC DNA]</scope>
    <source>
        <strain evidence="22">Berkeley</strain>
    </source>
</reference>
<feature type="disulfide bond" evidence="14">
    <location>
        <begin position="3589"/>
        <end position="3607"/>
    </location>
</feature>
<dbReference type="FunFam" id="2.120.10.30:FF:000106">
    <property type="entry name" value="LDL receptor protein 1, isoform G"/>
    <property type="match status" value="1"/>
</dbReference>
<feature type="disulfide bond" evidence="13">
    <location>
        <begin position="4347"/>
        <end position="4357"/>
    </location>
</feature>
<dbReference type="GO" id="GO:1903064">
    <property type="term" value="P:positive regulation of reverse cholesterol transport"/>
    <property type="evidence" value="ECO:0000250"/>
    <property type="project" value="FlyBase"/>
</dbReference>
<feature type="disulfide bond" evidence="14">
    <location>
        <begin position="3034"/>
        <end position="3052"/>
    </location>
</feature>
<dbReference type="Pfam" id="PF07645">
    <property type="entry name" value="EGF_CA"/>
    <property type="match status" value="3"/>
</dbReference>
<feature type="disulfide bond" evidence="14">
    <location>
        <begin position="1211"/>
        <end position="1226"/>
    </location>
</feature>
<dbReference type="FunFam" id="2.10.25.10:FF:000009">
    <property type="entry name" value="Low-density lipoprotein receptor isoform 1"/>
    <property type="match status" value="1"/>
</dbReference>
<feature type="disulfide bond" evidence="13">
    <location>
        <begin position="4572"/>
        <end position="4581"/>
    </location>
</feature>
<evidence type="ECO:0000256" key="4">
    <source>
        <dbReference type="ARBA" id="ARBA00022583"/>
    </source>
</evidence>
<keyword evidence="9 17" id="KW-0472">Membrane</keyword>
<evidence type="ECO:0000256" key="11">
    <source>
        <dbReference type="ARBA" id="ARBA00023170"/>
    </source>
</evidence>
<evidence type="ECO:0000259" key="19">
    <source>
        <dbReference type="PROSITE" id="PS50026"/>
    </source>
</evidence>
<dbReference type="EMBL" id="AE013599">
    <property type="protein sequence ID" value="AGB93333.2"/>
    <property type="molecule type" value="Genomic_DNA"/>
</dbReference>
<feature type="disulfide bond" evidence="13">
    <location>
        <begin position="4331"/>
        <end position="4340"/>
    </location>
</feature>
<feature type="repeat" description="LDL-receptor class B" evidence="15">
    <location>
        <begin position="2495"/>
        <end position="2537"/>
    </location>
</feature>
<feature type="domain" description="EGF-like" evidence="19">
    <location>
        <begin position="3103"/>
        <end position="3141"/>
    </location>
</feature>
<dbReference type="FunFam" id="2.120.10.30:FF:000035">
    <property type="entry name" value="Low-density lipoprotein receptor-related protein 2"/>
    <property type="match status" value="1"/>
</dbReference>
<dbReference type="FunFam" id="4.10.400.10:FF:000145">
    <property type="entry name" value="Low-density lipoprotein RecePtor related"/>
    <property type="match status" value="1"/>
</dbReference>
<dbReference type="SUPFAM" id="SSF57184">
    <property type="entry name" value="Growth factor receptor domain"/>
    <property type="match status" value="4"/>
</dbReference>
<feature type="disulfide bond" evidence="14">
    <location>
        <begin position="3621"/>
        <end position="3633"/>
    </location>
</feature>
<dbReference type="FunFam" id="4.10.400.10:FF:000105">
    <property type="entry name" value="Lipophorin receptor 1, isoform K"/>
    <property type="match status" value="1"/>
</dbReference>
<feature type="repeat" description="LDL-receptor class B" evidence="15">
    <location>
        <begin position="2450"/>
        <end position="2494"/>
    </location>
</feature>
<feature type="disulfide bond" evidence="14">
    <location>
        <begin position="2817"/>
        <end position="2835"/>
    </location>
</feature>
<feature type="disulfide bond" evidence="14">
    <location>
        <begin position="2991"/>
        <end position="3009"/>
    </location>
</feature>
<reference evidence="20 22" key="6">
    <citation type="journal article" date="2005" name="PLoS Comput. Biol.">
        <title>Combined evidence annotation of transposable elements in genome sequences.</title>
        <authorList>
            <person name="Quesneville H."/>
            <person name="Bergman C.M."/>
            <person name="Andrieu O."/>
            <person name="Autard D."/>
            <person name="Nouaud D."/>
            <person name="Ashburner M."/>
            <person name="Anxolabehere D."/>
        </authorList>
    </citation>
    <scope>NUCLEOTIDE SEQUENCE [LARGE SCALE GENOMIC DNA]</scope>
    <source>
        <strain evidence="22">Berkeley</strain>
    </source>
</reference>
<reference evidence="20 22" key="5">
    <citation type="journal article" date="2002" name="Genome Biol.">
        <title>Heterochromatic sequences in a Drosophila whole-genome shotgun assembly.</title>
        <authorList>
            <person name="Hoskins R.A."/>
            <person name="Smith C.D."/>
            <person name="Carlson J.W."/>
            <person name="Carvalho A.B."/>
            <person name="Halpern A."/>
            <person name="Kaminker J.S."/>
            <person name="Kennedy C."/>
            <person name="Mungall C.J."/>
            <person name="Sullivan B.A."/>
            <person name="Sutton G.G."/>
            <person name="Yasuhara J.C."/>
            <person name="Wakimoto B.T."/>
            <person name="Myers E.W."/>
            <person name="Celniker S.E."/>
            <person name="Rubin G.M."/>
            <person name="Karpen G.H."/>
        </authorList>
    </citation>
    <scope>NUCLEOTIDE SEQUENCE [LARGE SCALE GENOMIC DNA]</scope>
    <source>
        <strain evidence="22">Berkeley</strain>
    </source>
</reference>
<organism evidence="20 22">
    <name type="scientific">Drosophila melanogaster</name>
    <name type="common">Fruit fly</name>
    <dbReference type="NCBI Taxonomy" id="7227"/>
    <lineage>
        <taxon>Eukaryota</taxon>
        <taxon>Metazoa</taxon>
        <taxon>Ecdysozoa</taxon>
        <taxon>Arthropoda</taxon>
        <taxon>Hexapoda</taxon>
        <taxon>Insecta</taxon>
        <taxon>Pterygota</taxon>
        <taxon>Neoptera</taxon>
        <taxon>Endopterygota</taxon>
        <taxon>Diptera</taxon>
        <taxon>Brachycera</taxon>
        <taxon>Muscomorpha</taxon>
        <taxon>Ephydroidea</taxon>
        <taxon>Drosophilidae</taxon>
        <taxon>Drosophila</taxon>
        <taxon>Sophophora</taxon>
    </lineage>
</organism>
<feature type="repeat" description="LDL-receptor class B" evidence="15">
    <location>
        <begin position="1497"/>
        <end position="1544"/>
    </location>
</feature>
<feature type="disulfide bond" evidence="14">
    <location>
        <begin position="2945"/>
        <end position="2963"/>
    </location>
</feature>
<reference evidence="20 22" key="4">
    <citation type="journal article" date="2002" name="Genome Biol.">
        <title>The transposable elements of the Drosophila melanogaster euchromatin: a genomics perspective.</title>
        <authorList>
            <person name="Kaminker J.S."/>
            <person name="Bergman C.M."/>
            <person name="Kronmiller B."/>
            <person name="Carlson J."/>
            <person name="Svirskas R."/>
            <person name="Patel S."/>
            <person name="Frise E."/>
            <person name="Wheeler D.A."/>
            <person name="Lewis S.E."/>
            <person name="Rubin G.M."/>
            <person name="Ashburner M."/>
            <person name="Celniker S.E."/>
        </authorList>
    </citation>
    <scope>NUCLEOTIDE SEQUENCE [LARGE SCALE GENOMIC DNA]</scope>
    <source>
        <strain evidence="22">Berkeley</strain>
    </source>
</reference>
<dbReference type="KEGG" id="dme:Dmel_CG33087"/>
<evidence type="ECO:0000256" key="6">
    <source>
        <dbReference type="ARBA" id="ARBA00022737"/>
    </source>
</evidence>
<evidence type="ECO:0000256" key="15">
    <source>
        <dbReference type="PROSITE-ProRule" id="PRU00461"/>
    </source>
</evidence>
<reference evidence="20 22" key="8">
    <citation type="journal article" date="2007" name="Science">
        <title>Sequence finishing and mapping of Drosophila melanogaster heterochromatin.</title>
        <authorList>
            <person name="Hoskins R.A."/>
            <person name="Carlson J.W."/>
            <person name="Kennedy C."/>
            <person name="Acevedo D."/>
            <person name="Evans-Holm M."/>
            <person name="Frise E."/>
            <person name="Wan K.H."/>
            <person name="Park S."/>
            <person name="Mendez-Lago M."/>
            <person name="Rossi F."/>
            <person name="Villasante A."/>
            <person name="Dimitri P."/>
            <person name="Karpen G.H."/>
            <person name="Celniker S.E."/>
        </authorList>
    </citation>
    <scope>NUCLEOTIDE SEQUENCE [LARGE SCALE GENOMIC DNA]</scope>
    <source>
        <strain evidence="22">Berkeley</strain>
    </source>
</reference>
<feature type="disulfide bond" evidence="13">
    <location>
        <begin position="4475"/>
        <end position="4484"/>
    </location>
</feature>
<evidence type="ECO:0000256" key="2">
    <source>
        <dbReference type="ARBA" id="ARBA00004479"/>
    </source>
</evidence>
<dbReference type="SMART" id="SM00192">
    <property type="entry name" value="LDLa"/>
    <property type="match status" value="31"/>
</dbReference>
<dbReference type="PaxDb" id="7227-FBpp0303798"/>
<feature type="repeat" description="LDL-receptor class B" evidence="15">
    <location>
        <begin position="1545"/>
        <end position="1589"/>
    </location>
</feature>
<reference evidence="20 22" key="9">
    <citation type="journal article" date="2015" name="G3 (Bethesda)">
        <title>Gene Model Annotations for Drosophila melanogaster: Impact of High-Throughput Data.</title>
        <authorList>
            <consortium name="FlyBase Consortium"/>
            <person name="Matthews B.B."/>
            <person name="Dos Santos G."/>
            <person name="Crosby M.A."/>
            <person name="Emmert D.B."/>
            <person name="St Pierre S.E."/>
            <person name="Gramates L.S."/>
            <person name="Zhou P."/>
            <person name="Schroeder A.J."/>
            <person name="Falls K."/>
            <person name="Strelets V."/>
            <person name="Russo S.M."/>
            <person name="Gelbart W.M."/>
            <person name="null"/>
        </authorList>
    </citation>
    <scope>NUCLEOTIDE SEQUENCE [LARGE SCALE GENOMIC DNA]</scope>
    <source>
        <strain evidence="22">Berkeley</strain>
    </source>
</reference>
<dbReference type="FunFam" id="2.10.25.10:FF:000933">
    <property type="entry name" value="LDL receptor protein 1, isoform G"/>
    <property type="match status" value="1"/>
</dbReference>
<dbReference type="Gene3D" id="2.120.10.30">
    <property type="entry name" value="TolB, C-terminal domain"/>
    <property type="match status" value="8"/>
</dbReference>
<gene>
    <name evidence="20 21" type="primary">LRP1</name>
    <name evidence="20" type="synonym">CG30368</name>
    <name evidence="20" type="synonym">CG8706</name>
    <name evidence="20" type="synonym">CT9297</name>
    <name evidence="20" type="synonym">Dm CG33087</name>
    <name evidence="20" type="synonym">Dmel\CG33087</name>
    <name evidence="20" type="synonym">dmLRP1</name>
    <name evidence="20" type="synonym">LRP-1</name>
    <name evidence="20" type="synonym">Lrp1</name>
    <name evidence="20" type="synonym">lrp1</name>
    <name evidence="20 21" type="ORF">CG33087</name>
    <name evidence="20" type="ORF">Dmel_CG33087</name>
</gene>
<feature type="disulfide bond" evidence="14">
    <location>
        <begin position="3860"/>
        <end position="3872"/>
    </location>
</feature>
<dbReference type="PRINTS" id="PR00261">
    <property type="entry name" value="LDLRECEPTOR"/>
</dbReference>
<feature type="disulfide bond" evidence="14">
    <location>
        <begin position="2938"/>
        <end position="2950"/>
    </location>
</feature>
<feature type="disulfide bond" evidence="14">
    <location>
        <begin position="3663"/>
        <end position="3675"/>
    </location>
</feature>
<proteinExistence type="evidence at protein level"/>
<feature type="repeat" description="LDL-receptor class B" evidence="15">
    <location>
        <begin position="2090"/>
        <end position="2131"/>
    </location>
</feature>
<dbReference type="GO" id="GO:0005829">
    <property type="term" value="C:cytosol"/>
    <property type="evidence" value="ECO:0007005"/>
    <property type="project" value="FlyBase"/>
</dbReference>
<feature type="disulfide bond" evidence="14">
    <location>
        <begin position="3760"/>
        <end position="3775"/>
    </location>
</feature>
<dbReference type="Gene3D" id="2.10.25.10">
    <property type="entry name" value="Laminin"/>
    <property type="match status" value="10"/>
</dbReference>
<dbReference type="InterPro" id="IPR001881">
    <property type="entry name" value="EGF-like_Ca-bd_dom"/>
</dbReference>
<reference evidence="20 22" key="10">
    <citation type="journal article" date="2015" name="G3 (Bethesda)">
        <title>Gene Model Annotations for Drosophila melanogaster: The Rule-Benders.</title>
        <authorList>
            <consortium name="FlyBase Consortium"/>
            <person name="Crosby M.A."/>
            <person name="Gramates L.S."/>
            <person name="Dos Santos G."/>
            <person name="Matthews B.B."/>
            <person name="St Pierre S.E."/>
            <person name="Zhou P."/>
            <person name="Schroeder A.J."/>
            <person name="Falls K."/>
            <person name="Emmert D.B."/>
            <person name="Russo S.M."/>
            <person name="Gelbart W.M."/>
            <person name="null"/>
        </authorList>
    </citation>
    <scope>NUCLEOTIDE SEQUENCE [LARGE SCALE GENOMIC DNA]</scope>
    <source>
        <strain evidence="22">Berkeley</strain>
    </source>
</reference>
<dbReference type="SUPFAM" id="SSF63825">
    <property type="entry name" value="YWTD domain"/>
    <property type="match status" value="8"/>
</dbReference>
<dbReference type="SMART" id="SM00135">
    <property type="entry name" value="LY"/>
    <property type="match status" value="32"/>
</dbReference>
<dbReference type="GO" id="GO:0012505">
    <property type="term" value="C:endomembrane system"/>
    <property type="evidence" value="ECO:0007669"/>
    <property type="project" value="UniProtKB-SubCell"/>
</dbReference>
<feature type="domain" description="EGF-like" evidence="19">
    <location>
        <begin position="4380"/>
        <end position="4411"/>
    </location>
</feature>
<feature type="disulfide bond" evidence="14">
    <location>
        <begin position="975"/>
        <end position="987"/>
    </location>
</feature>
<feature type="disulfide bond" evidence="14">
    <location>
        <begin position="2744"/>
        <end position="2759"/>
    </location>
</feature>
<feature type="transmembrane region" description="Helical" evidence="17">
    <location>
        <begin position="4633"/>
        <end position="4659"/>
    </location>
</feature>
<feature type="disulfide bond" evidence="14">
    <location>
        <begin position="1145"/>
        <end position="1163"/>
    </location>
</feature>
<feature type="signal peptide" evidence="18">
    <location>
        <begin position="1"/>
        <end position="23"/>
    </location>
</feature>
<feature type="disulfide bond" evidence="14">
    <location>
        <begin position="3702"/>
        <end position="3714"/>
    </location>
</feature>
<keyword evidence="4" id="KW-0254">Endocytosis</keyword>
<feature type="disulfide bond" evidence="14">
    <location>
        <begin position="3721"/>
        <end position="3736"/>
    </location>
</feature>
<keyword evidence="10 13" id="KW-1015">Disulfide bond</keyword>
<dbReference type="Pfam" id="PF00057">
    <property type="entry name" value="Ldl_recept_a"/>
    <property type="match status" value="23"/>
</dbReference>
<evidence type="ECO:0000256" key="9">
    <source>
        <dbReference type="ARBA" id="ARBA00023136"/>
    </source>
</evidence>
<dbReference type="FunFam" id="2.120.10.30:FF:000072">
    <property type="entry name" value="Blast:Prolow-density lipoprotein receptor-related protein 1"/>
    <property type="match status" value="1"/>
</dbReference>
<feature type="disulfide bond" evidence="14">
    <location>
        <begin position="3682"/>
        <end position="3697"/>
    </location>
</feature>
<evidence type="ECO:0000256" key="8">
    <source>
        <dbReference type="ARBA" id="ARBA00022989"/>
    </source>
</evidence>
<evidence type="ECO:0000313" key="21">
    <source>
        <dbReference type="FlyBase" id="FBgn0053087"/>
    </source>
</evidence>
<dbReference type="FunFam" id="4.10.400.10:FF:000219">
    <property type="entry name" value="LDL receptor protein 1, isoform F"/>
    <property type="match status" value="1"/>
</dbReference>
<evidence type="ECO:0000313" key="20">
    <source>
        <dbReference type="EMBL" id="AGB93333.2"/>
    </source>
</evidence>
<feature type="disulfide bond" evidence="13">
    <location>
        <begin position="4418"/>
        <end position="4428"/>
    </location>
</feature>
<dbReference type="FunFam" id="4.10.400.10:FF:000191">
    <property type="entry name" value="Blast:Prolow-density lipoprotein receptor-related protein 1"/>
    <property type="match status" value="1"/>
</dbReference>
<reference evidence="20 22" key="7">
    <citation type="journal article" date="2007" name="Science">
        <title>The Release 5.1 annotation of Drosophila melanogaster heterochromatin.</title>
        <authorList>
            <person name="Smith C.D."/>
            <person name="Shu S."/>
            <person name="Mungall C.J."/>
            <person name="Karpen G.H."/>
        </authorList>
    </citation>
    <scope>NUCLEOTIDE SEQUENCE [LARGE SCALE GENOMIC DNA]</scope>
    <source>
        <strain evidence="22">Berkeley</strain>
    </source>
</reference>
<feature type="domain" description="EGF-like" evidence="19">
    <location>
        <begin position="4505"/>
        <end position="4541"/>
    </location>
</feature>
<feature type="disulfide bond" evidence="14">
    <location>
        <begin position="2630"/>
        <end position="2642"/>
    </location>
</feature>
<dbReference type="Bgee" id="FBgn0053087">
    <property type="expression patterns" value="Expressed in peripheral glial cell (Drosophila) in insect leg and 242 other cell types or tissues"/>
</dbReference>
<evidence type="ECO:0007829" key="23">
    <source>
        <dbReference type="PeptideAtlas" id="A0A0B4KFD1"/>
    </source>
</evidence>
<comment type="caution">
    <text evidence="13">Lacks conserved residue(s) required for the propagation of feature annotation.</text>
</comment>
<reference evidence="20 22" key="2">
    <citation type="journal article" date="2002" name="Genome Biol.">
        <title>Finishing a whole-genome shotgun: release 3 of the Drosophila melanogaster euchromatic genome sequence.</title>
        <authorList>
            <person name="Celniker S.E."/>
            <person name="Wheeler D.A."/>
            <person name="Kronmiller B."/>
            <person name="Carlson J.W."/>
            <person name="Halpern A."/>
            <person name="Patel S."/>
            <person name="Adams M."/>
            <person name="Champe M."/>
            <person name="Dugan S.P."/>
            <person name="Frise E."/>
            <person name="Hodgson A."/>
            <person name="George R.A."/>
            <person name="Hoskins R.A."/>
            <person name="Laverty T."/>
            <person name="Muzny D.M."/>
            <person name="Nelson C.R."/>
            <person name="Pacleb J.M."/>
            <person name="Park S."/>
            <person name="Pfeiffer B.D."/>
            <person name="Richards S."/>
            <person name="Sodergren E.J."/>
            <person name="Svirskas R."/>
            <person name="Tabor P.E."/>
            <person name="Wan K."/>
            <person name="Stapleton M."/>
            <person name="Sutton G.G."/>
            <person name="Venter C."/>
            <person name="Weinstock G."/>
            <person name="Scherer S.E."/>
            <person name="Myers E.W."/>
            <person name="Gibbs R.A."/>
            <person name="Rubin G.M."/>
        </authorList>
    </citation>
    <scope>NUCLEOTIDE SEQUENCE [LARGE SCALE GENOMIC DNA]</scope>
    <source>
        <strain evidence="22">Berkeley</strain>
    </source>
</reference>
<feature type="disulfide bond" evidence="14">
    <location>
        <begin position="2810"/>
        <end position="2822"/>
    </location>
</feature>
<dbReference type="SUPFAM" id="SSF57196">
    <property type="entry name" value="EGF/Laminin"/>
    <property type="match status" value="3"/>
</dbReference>
<dbReference type="Pfam" id="PF00008">
    <property type="entry name" value="EGF"/>
    <property type="match status" value="1"/>
</dbReference>
<evidence type="ECO:0000256" key="7">
    <source>
        <dbReference type="ARBA" id="ARBA00022837"/>
    </source>
</evidence>
<dbReference type="FunFam" id="2.120.10.30:FF:000124">
    <property type="entry name" value="Uncharacterized protein, isoform B"/>
    <property type="match status" value="1"/>
</dbReference>
<feature type="disulfide bond" evidence="14">
    <location>
        <begin position="1138"/>
        <end position="1150"/>
    </location>
</feature>
<dbReference type="FunFam" id="2.10.25.10:FF:000886">
    <property type="entry name" value="LDL receptor protein 1, isoform G"/>
    <property type="match status" value="1"/>
</dbReference>
<feature type="disulfide bond" evidence="14">
    <location>
        <begin position="2787"/>
        <end position="2802"/>
    </location>
</feature>
<comment type="subcellular location">
    <subcellularLocation>
        <location evidence="1">Endomembrane system</location>
    </subcellularLocation>
    <subcellularLocation>
        <location evidence="2">Membrane</location>
        <topology evidence="2">Single-pass type I membrane protein</topology>
    </subcellularLocation>
</comment>
<feature type="disulfide bond" evidence="14">
    <location>
        <begin position="3784"/>
        <end position="3802"/>
    </location>
</feature>
<dbReference type="InterPro" id="IPR011042">
    <property type="entry name" value="6-blade_b-propeller_TolB-like"/>
</dbReference>
<feature type="disulfide bond" evidence="14">
    <location>
        <begin position="3825"/>
        <end position="3843"/>
    </location>
</feature>
<dbReference type="GO" id="GO:0032368">
    <property type="term" value="P:regulation of lipid transport"/>
    <property type="evidence" value="ECO:0000250"/>
    <property type="project" value="FlyBase"/>
</dbReference>
<keyword evidence="11 20" id="KW-0675">Receptor</keyword>
<feature type="disulfide bond" evidence="14">
    <location>
        <begin position="3562"/>
        <end position="3577"/>
    </location>
</feature>
<keyword evidence="3 13" id="KW-0245">EGF-like domain</keyword>
<dbReference type="BioGRID-ORCS" id="35799">
    <property type="hits" value="0 hits in 3 CRISPR screens"/>
</dbReference>
<feature type="disulfide bond" evidence="13">
    <location>
        <begin position="4369"/>
        <end position="4378"/>
    </location>
</feature>
<dbReference type="GeneID" id="35799"/>
<feature type="disulfide bond" evidence="14">
    <location>
        <begin position="1038"/>
        <end position="1053"/>
    </location>
</feature>
<dbReference type="FunFam" id="4.10.400.10:FF:000202">
    <property type="entry name" value="LDL receptor protein 1, isoform G"/>
    <property type="match status" value="1"/>
</dbReference>
<feature type="disulfide bond" evidence="14">
    <location>
        <begin position="3867"/>
        <end position="3885"/>
    </location>
</feature>
<dbReference type="Pfam" id="PF00058">
    <property type="entry name" value="Ldl_recept_b"/>
    <property type="match status" value="6"/>
</dbReference>
<feature type="repeat" description="LDL-receptor class B" evidence="15">
    <location>
        <begin position="1454"/>
        <end position="1496"/>
    </location>
</feature>
<dbReference type="PROSITE" id="PS00010">
    <property type="entry name" value="ASX_HYDROXYL"/>
    <property type="match status" value="3"/>
</dbReference>
<feature type="disulfide bond" evidence="14">
    <location>
        <begin position="3046"/>
        <end position="3061"/>
    </location>
</feature>
<reference evidence="20 22" key="1">
    <citation type="journal article" date="2000" name="Science">
        <title>The genome sequence of Drosophila melanogaster.</title>
        <authorList>
            <person name="Adams M.D."/>
            <person name="Celniker S.E."/>
            <person name="Holt R.A."/>
            <person name="Evans C.A."/>
            <person name="Gocayne J.D."/>
            <person name="Amanatides P.G."/>
            <person name="Scherer S.E."/>
            <person name="Li P.W."/>
            <person name="Hoskins R.A."/>
            <person name="Galle R.F."/>
            <person name="George R.A."/>
            <person name="Lewis S.E."/>
            <person name="Richards S."/>
            <person name="Ashburner M."/>
            <person name="Henderson S.N."/>
            <person name="Sutton G.G."/>
            <person name="Wortman J.R."/>
            <person name="Yandell M.D."/>
            <person name="Zhang Q."/>
            <person name="Chen L.X."/>
            <person name="Brandon R.C."/>
            <person name="Rogers Y.H."/>
            <person name="Blazej R.G."/>
            <person name="Champe M."/>
            <person name="Pfeiffer B.D."/>
            <person name="Wan K.H."/>
            <person name="Doyle C."/>
            <person name="Baxter E.G."/>
            <person name="Helt G."/>
            <person name="Nelson C.R."/>
            <person name="Gabor G.L."/>
            <person name="Abril J.F."/>
            <person name="Agbayani A."/>
            <person name="An H.J."/>
            <person name="Andrews-Pfannkoch C."/>
            <person name="Baldwin D."/>
            <person name="Ballew R.M."/>
            <person name="Basu A."/>
            <person name="Baxendale J."/>
            <person name="Bayraktaroglu L."/>
            <person name="Beasley E.M."/>
            <person name="Beeson K.Y."/>
            <person name="Benos P.V."/>
            <person name="Berman B.P."/>
            <person name="Bhandari D."/>
            <person name="Bolshakov S."/>
            <person name="Borkova D."/>
            <person name="Botchan M.R."/>
            <person name="Bouck J."/>
            <person name="Brokstein P."/>
            <person name="Brottier P."/>
            <person name="Burtis K.C."/>
            <person name="Busam D.A."/>
            <person name="Butler H."/>
            <person name="Cadieu E."/>
            <person name="Center A."/>
            <person name="Chandra I."/>
            <person name="Cherry J.M."/>
            <person name="Cawley S."/>
            <person name="Dahlke C."/>
            <person name="Davenport L.B."/>
            <person name="Davies P."/>
            <person name="de Pablos B."/>
            <person name="Delcher A."/>
            <person name="Deng Z."/>
            <person name="Mays A.D."/>
            <person name="Dew I."/>
            <person name="Dietz S.M."/>
            <person name="Dodson K."/>
            <person name="Doup L.E."/>
            <person name="Downes M."/>
            <person name="Dugan-Rocha S."/>
            <person name="Dunkov B.C."/>
            <person name="Dunn P."/>
            <person name="Durbin K.J."/>
            <person name="Evangelista C.C."/>
            <person name="Ferraz C."/>
            <person name="Ferriera S."/>
            <person name="Fleischmann W."/>
            <person name="Fosler C."/>
            <person name="Gabrielian A.E."/>
            <person name="Garg N.S."/>
            <person name="Gelbart W.M."/>
            <person name="Glasser K."/>
            <person name="Glodek A."/>
            <person name="Gong F."/>
            <person name="Gorrell J.H."/>
            <person name="Gu Z."/>
            <person name="Guan P."/>
            <person name="Harris M."/>
            <person name="Harris N.L."/>
            <person name="Harvey D."/>
            <person name="Heiman T.J."/>
            <person name="Hernandez J.R."/>
            <person name="Houck J."/>
            <person name="Hostin D."/>
            <person name="Houston K.A."/>
            <person name="Howland T.J."/>
            <person name="Wei M.H."/>
            <person name="Ibegwam C."/>
            <person name="Jalali M."/>
            <person name="Kalush F."/>
            <person name="Karpen G.H."/>
            <person name="Ke Z."/>
            <person name="Kennison J.A."/>
            <person name="Ketchum K.A."/>
            <person name="Kimmel B.E."/>
            <person name="Kodira C.D."/>
            <person name="Kraft C."/>
            <person name="Kravitz S."/>
            <person name="Kulp D."/>
            <person name="Lai Z."/>
            <person name="Lasko P."/>
            <person name="Lei Y."/>
            <person name="Levitsky A.A."/>
            <person name="Li J."/>
            <person name="Li Z."/>
            <person name="Liang Y."/>
            <person name="Lin X."/>
            <person name="Liu X."/>
            <person name="Mattei B."/>
            <person name="McIntosh T.C."/>
            <person name="McLeod M.P."/>
            <person name="McPherson D."/>
            <person name="Merkulov G."/>
            <person name="Milshina N.V."/>
            <person name="Mobarry C."/>
            <person name="Morris J."/>
            <person name="Moshrefi A."/>
            <person name="Mount S.M."/>
            <person name="Moy M."/>
            <person name="Murphy B."/>
            <person name="Murphy L."/>
            <person name="Muzny D.M."/>
            <person name="Nelson D.L."/>
            <person name="Nelson D.R."/>
            <person name="Nelson K.A."/>
            <person name="Nixon K."/>
            <person name="Nusskern D.R."/>
            <person name="Pacleb J.M."/>
            <person name="Palazzolo M."/>
            <person name="Pittman G.S."/>
            <person name="Pan S."/>
            <person name="Pollard J."/>
            <person name="Puri V."/>
            <person name="Reese M.G."/>
            <person name="Reinert K."/>
            <person name="Remington K."/>
            <person name="Saunders R.D."/>
            <person name="Scheeler F."/>
            <person name="Shen H."/>
            <person name="Shue B.C."/>
            <person name="Siden-Kiamos I."/>
            <person name="Simpson M."/>
            <person name="Skupski M.P."/>
            <person name="Smith T."/>
            <person name="Spier E."/>
            <person name="Spradling A.C."/>
            <person name="Stapleton M."/>
            <person name="Strong R."/>
            <person name="Sun E."/>
            <person name="Svirskas R."/>
            <person name="Tector C."/>
            <person name="Turner R."/>
            <person name="Venter E."/>
            <person name="Wang A.H."/>
            <person name="Wang X."/>
            <person name="Wang Z.Y."/>
            <person name="Wassarman D.A."/>
            <person name="Weinstock G.M."/>
            <person name="Weissenbach J."/>
            <person name="Williams S.M."/>
            <person name="WoodageT"/>
            <person name="Worley K.C."/>
            <person name="Wu D."/>
            <person name="Yang S."/>
            <person name="Yao Q.A."/>
            <person name="Ye J."/>
            <person name="Yeh R.F."/>
            <person name="Zaveri J.S."/>
            <person name="Zhan M."/>
            <person name="Zhang G."/>
            <person name="Zhao Q."/>
            <person name="Zheng L."/>
            <person name="Zheng X.H."/>
            <person name="Zhong F.N."/>
            <person name="Zhong W."/>
            <person name="Zhou X."/>
            <person name="Zhu S."/>
            <person name="Zhu X."/>
            <person name="Smith H.O."/>
            <person name="Gibbs R.A."/>
            <person name="Myers E.W."/>
            <person name="Rubin G.M."/>
            <person name="Venter J.C."/>
        </authorList>
    </citation>
    <scope>NUCLEOTIDE SEQUENCE [LARGE SCALE GENOMIC DNA]</scope>
    <source>
        <strain evidence="22">Berkeley</strain>
    </source>
</reference>
<feature type="region of interest" description="Disordered" evidence="16">
    <location>
        <begin position="24"/>
        <end position="67"/>
    </location>
</feature>
<dbReference type="FunCoup" id="A0A0B4KFD1">
    <property type="interactions" value="271"/>
</dbReference>
<dbReference type="InterPro" id="IPR051221">
    <property type="entry name" value="LDLR-related"/>
</dbReference>
<feature type="disulfide bond" evidence="14">
    <location>
        <begin position="171"/>
        <end position="183"/>
    </location>
</feature>
<feature type="disulfide bond" evidence="14">
    <location>
        <begin position="2671"/>
        <end position="2683"/>
    </location>
</feature>
<dbReference type="PROSITE" id="PS50068">
    <property type="entry name" value="LDLRA_2"/>
    <property type="match status" value="31"/>
</dbReference>
<feature type="domain" description="EGF-like" evidence="19">
    <location>
        <begin position="4414"/>
        <end position="4450"/>
    </location>
</feature>
<dbReference type="CDD" id="cd00054">
    <property type="entry name" value="EGF_CA"/>
    <property type="match status" value="5"/>
</dbReference>
<feature type="disulfide bond" evidence="14">
    <location>
        <begin position="3601"/>
        <end position="3616"/>
    </location>
</feature>
<feature type="domain" description="EGF-like" evidence="19">
    <location>
        <begin position="3062"/>
        <end position="3102"/>
    </location>
</feature>
<keyword evidence="8 17" id="KW-1133">Transmembrane helix</keyword>
<dbReference type="InterPro" id="IPR000033">
    <property type="entry name" value="LDLR_classB_rpt"/>
</dbReference>
<feature type="disulfide bond" evidence="14">
    <location>
        <begin position="3818"/>
        <end position="3830"/>
    </location>
</feature>
<dbReference type="VEuPathDB" id="VectorBase:FBgn0053087"/>
<feature type="chain" id="PRO_5002105833" evidence="18">
    <location>
        <begin position="24"/>
        <end position="4752"/>
    </location>
</feature>
<dbReference type="GO" id="GO:0030425">
    <property type="term" value="C:dendrite"/>
    <property type="evidence" value="ECO:0000314"/>
    <property type="project" value="FlyBase"/>
</dbReference>
<dbReference type="GO" id="GO:0006897">
    <property type="term" value="P:endocytosis"/>
    <property type="evidence" value="ECO:0007669"/>
    <property type="project" value="UniProtKB-KW"/>
</dbReference>
<feature type="disulfide bond" evidence="14">
    <location>
        <begin position="2678"/>
        <end position="2696"/>
    </location>
</feature>
<feature type="repeat" description="LDL-receptor class B" evidence="15">
    <location>
        <begin position="830"/>
        <end position="872"/>
    </location>
</feature>
<feature type="disulfide bond" evidence="13">
    <location>
        <begin position="4531"/>
        <end position="4540"/>
    </location>
</feature>
<dbReference type="FunFam" id="2.10.25.10:FF:000699">
    <property type="entry name" value="Uncharacterized protein, isoform C"/>
    <property type="match status" value="1"/>
</dbReference>
<feature type="disulfide bond" evidence="14">
    <location>
        <begin position="3879"/>
        <end position="3894"/>
    </location>
</feature>
<feature type="disulfide bond" evidence="14">
    <location>
        <begin position="2732"/>
        <end position="2750"/>
    </location>
</feature>
<feature type="disulfide bond" evidence="14">
    <location>
        <begin position="94"/>
        <end position="112"/>
    </location>
</feature>
<keyword evidence="7" id="KW-0106">Calcium</keyword>
<feature type="repeat" description="LDL-receptor class B" evidence="15">
    <location>
        <begin position="4128"/>
        <end position="4171"/>
    </location>
</feature>
<evidence type="ECO:0000256" key="3">
    <source>
        <dbReference type="ARBA" id="ARBA00022536"/>
    </source>
</evidence>
<dbReference type="eggNOG" id="KOG1215">
    <property type="taxonomic scope" value="Eukaryota"/>
</dbReference>
<feature type="domain" description="EGF-like" evidence="19">
    <location>
        <begin position="4343"/>
        <end position="4379"/>
    </location>
</feature>
<dbReference type="FunFam" id="4.10.400.10:FF:000007">
    <property type="entry name" value="Low density lipoprotein receptor-related protein 1"/>
    <property type="match status" value="1"/>
</dbReference>
<dbReference type="PANTHER" id="PTHR22722:SF5">
    <property type="entry name" value="LOW-DENSITY LIPOPROTEIN RECEPTOR-RELATED PROTEIN 1B"/>
    <property type="match status" value="1"/>
</dbReference>
<dbReference type="FunFam" id="4.10.400.10:FF:000241">
    <property type="entry name" value="LDL receptor protein 1, isoform G"/>
    <property type="match status" value="1"/>
</dbReference>
<feature type="disulfide bond" evidence="14">
    <location>
        <begin position="2829"/>
        <end position="2844"/>
    </location>
</feature>
<dbReference type="GO" id="GO:0005041">
    <property type="term" value="F:low-density lipoprotein particle receptor activity"/>
    <property type="evidence" value="ECO:0000318"/>
    <property type="project" value="GO_Central"/>
</dbReference>
<feature type="disulfide bond" evidence="14">
    <location>
        <begin position="1119"/>
        <end position="1134"/>
    </location>
</feature>
<dbReference type="SMART" id="SM00181">
    <property type="entry name" value="EGF"/>
    <property type="match status" value="28"/>
</dbReference>
<dbReference type="PROSITE" id="PS01186">
    <property type="entry name" value="EGF_2"/>
    <property type="match status" value="5"/>
</dbReference>
<keyword evidence="18" id="KW-0732">Signal</keyword>
<dbReference type="FunFam" id="4.10.400.10:FF:000183">
    <property type="entry name" value="Prolow-density lipoprotein receptor-related protein 1"/>
    <property type="match status" value="1"/>
</dbReference>
<evidence type="ECO:0000313" key="22">
    <source>
        <dbReference type="Proteomes" id="UP000000803"/>
    </source>
</evidence>
<feature type="repeat" description="LDL-receptor class B" evidence="15">
    <location>
        <begin position="3232"/>
        <end position="3274"/>
    </location>
</feature>
<dbReference type="GO" id="GO:1902667">
    <property type="term" value="P:regulation of axon guidance"/>
    <property type="evidence" value="ECO:0000315"/>
    <property type="project" value="FlyBase"/>
</dbReference>
<dbReference type="InParanoid" id="A0A0B4KFD1"/>
<feature type="repeat" description="LDL-receptor class B" evidence="15">
    <location>
        <begin position="1408"/>
        <end position="1453"/>
    </location>
</feature>
<dbReference type="PROSITE" id="PS50026">
    <property type="entry name" value="EGF_3"/>
    <property type="match status" value="10"/>
</dbReference>
<dbReference type="RefSeq" id="NP_001260800.2">
    <property type="nucleotide sequence ID" value="NM_001273871.2"/>
</dbReference>
<feature type="disulfide bond" evidence="14">
    <location>
        <begin position="3628"/>
        <end position="3646"/>
    </location>
</feature>
<feature type="repeat" description="LDL-receptor class B" evidence="15">
    <location>
        <begin position="1726"/>
        <end position="1768"/>
    </location>
</feature>
<dbReference type="Proteomes" id="UP000000803">
    <property type="component" value="Chromosome 2R"/>
</dbReference>
<feature type="disulfide bond" evidence="13">
    <location>
        <begin position="4550"/>
        <end position="4560"/>
    </location>
</feature>
<dbReference type="FunFam" id="4.10.400.10:FF:000062">
    <property type="entry name" value="Terribly reduced optic lobes, isoform AI"/>
    <property type="match status" value="1"/>
</dbReference>
<feature type="domain" description="EGF-like" evidence="19">
    <location>
        <begin position="4546"/>
        <end position="4582"/>
    </location>
</feature>
<feature type="disulfide bond" evidence="14">
    <location>
        <begin position="3518"/>
        <end position="3533"/>
    </location>
</feature>
<feature type="disulfide bond" evidence="14">
    <location>
        <begin position="1157"/>
        <end position="1172"/>
    </location>
</feature>
<dbReference type="SMR" id="A0A0B4KFD1"/>
<keyword evidence="23" id="KW-1267">Proteomics identification</keyword>
<accession>A0A0B4KFD1</accession>
<reference evidence="20 22" key="3">
    <citation type="journal article" date="2002" name="Genome Biol.">
        <title>Annotation of the Drosophila melanogaster euchromatic genome: a systematic review.</title>
        <authorList>
            <person name="Misra S."/>
            <person name="Crosby M.A."/>
            <person name="Mungall C.J."/>
            <person name="Matthews B.B."/>
            <person name="Campbell K.S."/>
            <person name="Hradecky P."/>
            <person name="Huang Y."/>
            <person name="Kaminker J.S."/>
            <person name="Millburn G.H."/>
            <person name="Prochnik S.E."/>
            <person name="Smith C.D."/>
            <person name="Tupy J.L."/>
            <person name="Whitfied E.J."/>
            <person name="Bayraktaroglu L."/>
            <person name="Berman B.P."/>
            <person name="Bettencourt B.R."/>
            <person name="Celniker S.E."/>
            <person name="de Grey A.D."/>
            <person name="Drysdale R.A."/>
            <person name="Harris N.L."/>
            <person name="Richter J."/>
            <person name="Russo S."/>
            <person name="Schroeder A.J."/>
            <person name="Shu S.Q."/>
            <person name="Stapleton M."/>
            <person name="Yamada C."/>
            <person name="Ashburner M."/>
            <person name="Gelbart W.M."/>
            <person name="Rubin G.M."/>
            <person name="Lewis S.E."/>
        </authorList>
    </citation>
    <scope>GENOME REANNOTATION</scope>
    <source>
        <strain evidence="22">Berkeley</strain>
    </source>
</reference>
<protein>
    <submittedName>
        <fullName evidence="20">LDL receptor protein 1, isoform F</fullName>
    </submittedName>
</protein>
<dbReference type="FlyBase" id="FBgn0053087">
    <property type="gene designation" value="LRP1"/>
</dbReference>
<dbReference type="PROSITE" id="PS01209">
    <property type="entry name" value="LDLRA_1"/>
    <property type="match status" value="11"/>
</dbReference>
<dbReference type="InterPro" id="IPR049883">
    <property type="entry name" value="NOTCH1_EGF-like"/>
</dbReference>
<dbReference type="InterPro" id="IPR000152">
    <property type="entry name" value="EGF-type_Asp/Asn_hydroxyl_site"/>
</dbReference>
<dbReference type="FunFam" id="2.120.10.30:FF:000098">
    <property type="entry name" value="LDL receptor protein 1, isoform F"/>
    <property type="match status" value="1"/>
</dbReference>
<dbReference type="InterPro" id="IPR000742">
    <property type="entry name" value="EGF"/>
</dbReference>
<dbReference type="GO" id="GO:0043235">
    <property type="term" value="C:receptor complex"/>
    <property type="evidence" value="ECO:0000318"/>
    <property type="project" value="GO_Central"/>
</dbReference>
<feature type="domain" description="EGF-like" evidence="19">
    <location>
        <begin position="4451"/>
        <end position="4485"/>
    </location>
</feature>
<keyword evidence="12" id="KW-0325">Glycoprotein</keyword>
<dbReference type="InterPro" id="IPR018097">
    <property type="entry name" value="EGF_Ca-bd_CS"/>
</dbReference>
<dbReference type="STRING" id="7227.FBpp0311204"/>
<evidence type="ECO:0000256" key="1">
    <source>
        <dbReference type="ARBA" id="ARBA00004308"/>
    </source>
</evidence>
<dbReference type="PANTHER" id="PTHR22722">
    <property type="entry name" value="LOW-DENSITY LIPOPROTEIN RECEPTOR-RELATED PROTEIN 2-RELATED"/>
    <property type="match status" value="1"/>
</dbReference>
<feature type="compositionally biased region" description="Low complexity" evidence="16">
    <location>
        <begin position="24"/>
        <end position="37"/>
    </location>
</feature>
<dbReference type="PROSITE" id="PS00022">
    <property type="entry name" value="EGF_1"/>
    <property type="match status" value="5"/>
</dbReference>
<feature type="disulfide bond" evidence="13">
    <location>
        <begin position="4454"/>
        <end position="4464"/>
    </location>
</feature>
<feature type="disulfide bond" evidence="14">
    <location>
        <begin position="3499"/>
        <end position="3511"/>
    </location>
</feature>
<feature type="repeat" description="LDL-receptor class B" evidence="15">
    <location>
        <begin position="3275"/>
        <end position="3318"/>
    </location>
</feature>
<evidence type="ECO:0000256" key="17">
    <source>
        <dbReference type="SAM" id="Phobius"/>
    </source>
</evidence>
<dbReference type="FunFam" id="4.10.400.10:FF:000045">
    <property type="entry name" value="Low-density lipoprotein receptor-related protein 2"/>
    <property type="match status" value="1"/>
</dbReference>
<feature type="disulfide bond" evidence="13">
    <location>
        <begin position="4440"/>
        <end position="4449"/>
    </location>
</feature>
<evidence type="ECO:0000256" key="13">
    <source>
        <dbReference type="PROSITE-ProRule" id="PRU00076"/>
    </source>
</evidence>
<dbReference type="GO" id="GO:0005886">
    <property type="term" value="C:plasma membrane"/>
    <property type="evidence" value="ECO:0000318"/>
    <property type="project" value="GO_Central"/>
</dbReference>